<evidence type="ECO:0000313" key="1">
    <source>
        <dbReference type="EMBL" id="KAJ1115565.1"/>
    </source>
</evidence>
<accession>A0AAV7NRW2</accession>
<sequence>MIQWTCHFLHVTCMNPVRNSITLHSCSSYQDHLLWSLPTRLQTHLSHVLSDVNPVPSSQ</sequence>
<gene>
    <name evidence="1" type="ORF">NDU88_003787</name>
</gene>
<reference evidence="1" key="1">
    <citation type="journal article" date="2022" name="bioRxiv">
        <title>Sequencing and chromosome-scale assembly of the giantPleurodeles waltlgenome.</title>
        <authorList>
            <person name="Brown T."/>
            <person name="Elewa A."/>
            <person name="Iarovenko S."/>
            <person name="Subramanian E."/>
            <person name="Araus A.J."/>
            <person name="Petzold A."/>
            <person name="Susuki M."/>
            <person name="Suzuki K.-i.T."/>
            <person name="Hayashi T."/>
            <person name="Toyoda A."/>
            <person name="Oliveira C."/>
            <person name="Osipova E."/>
            <person name="Leigh N.D."/>
            <person name="Simon A."/>
            <person name="Yun M.H."/>
        </authorList>
    </citation>
    <scope>NUCLEOTIDE SEQUENCE</scope>
    <source>
        <strain evidence="1">20211129_DDA</strain>
        <tissue evidence="1">Liver</tissue>
    </source>
</reference>
<dbReference type="AlphaFoldDB" id="A0AAV7NRW2"/>
<protein>
    <submittedName>
        <fullName evidence="1">Uncharacterized protein</fullName>
    </submittedName>
</protein>
<feature type="non-terminal residue" evidence="1">
    <location>
        <position position="59"/>
    </location>
</feature>
<evidence type="ECO:0000313" key="2">
    <source>
        <dbReference type="Proteomes" id="UP001066276"/>
    </source>
</evidence>
<dbReference type="EMBL" id="JANPWB010000012">
    <property type="protein sequence ID" value="KAJ1115565.1"/>
    <property type="molecule type" value="Genomic_DNA"/>
</dbReference>
<name>A0AAV7NRW2_PLEWA</name>
<dbReference type="Proteomes" id="UP001066276">
    <property type="component" value="Chromosome 8"/>
</dbReference>
<proteinExistence type="predicted"/>
<organism evidence="1 2">
    <name type="scientific">Pleurodeles waltl</name>
    <name type="common">Iberian ribbed newt</name>
    <dbReference type="NCBI Taxonomy" id="8319"/>
    <lineage>
        <taxon>Eukaryota</taxon>
        <taxon>Metazoa</taxon>
        <taxon>Chordata</taxon>
        <taxon>Craniata</taxon>
        <taxon>Vertebrata</taxon>
        <taxon>Euteleostomi</taxon>
        <taxon>Amphibia</taxon>
        <taxon>Batrachia</taxon>
        <taxon>Caudata</taxon>
        <taxon>Salamandroidea</taxon>
        <taxon>Salamandridae</taxon>
        <taxon>Pleurodelinae</taxon>
        <taxon>Pleurodeles</taxon>
    </lineage>
</organism>
<comment type="caution">
    <text evidence="1">The sequence shown here is derived from an EMBL/GenBank/DDBJ whole genome shotgun (WGS) entry which is preliminary data.</text>
</comment>
<keyword evidence="2" id="KW-1185">Reference proteome</keyword>